<sequence length="216" mass="23041">MAERNRNARDGQDAGASEAVQLEQADSGEVTSSRYLSPADPPLLFVPGDGDAANINSAADVEDAACSANTALTRAWSALHLGRVQVAYAEIDRCADLIADIHAAARSQQEDQLRTAARMRARNAIPPWRVNAAAAKHLDAILARWLPDGARVGADWHARTPQGCTVAASLMTGAWTCPDPHAGGEDIISLAGWLYEIPRAEALDRVARMLGLRGDR</sequence>
<feature type="region of interest" description="Disordered" evidence="1">
    <location>
        <begin position="1"/>
        <end position="36"/>
    </location>
</feature>
<comment type="caution">
    <text evidence="2">The sequence shown here is derived from an EMBL/GenBank/DDBJ whole genome shotgun (WGS) entry which is preliminary data.</text>
</comment>
<reference evidence="2 3" key="1">
    <citation type="submission" date="2018-07" db="EMBL/GenBank/DDBJ databases">
        <title>Venubactetium sediminum gen. nov., sp. nov., isolated from a marine solar saltern.</title>
        <authorList>
            <person name="Wang S."/>
        </authorList>
    </citation>
    <scope>NUCLEOTIDE SEQUENCE [LARGE SCALE GENOMIC DNA]</scope>
    <source>
        <strain evidence="2 3">WD2A32</strain>
    </source>
</reference>
<proteinExistence type="predicted"/>
<feature type="compositionally biased region" description="Basic and acidic residues" evidence="1">
    <location>
        <begin position="1"/>
        <end position="12"/>
    </location>
</feature>
<gene>
    <name evidence="2" type="ORF">DRB17_01285</name>
</gene>
<protein>
    <submittedName>
        <fullName evidence="2">Uncharacterized protein</fullName>
    </submittedName>
</protein>
<name>A0A369TEQ7_9PROT</name>
<accession>A0A369TEQ7</accession>
<dbReference type="EMBL" id="QPMH01000001">
    <property type="protein sequence ID" value="RDD63829.1"/>
    <property type="molecule type" value="Genomic_DNA"/>
</dbReference>
<evidence type="ECO:0000256" key="1">
    <source>
        <dbReference type="SAM" id="MobiDB-lite"/>
    </source>
</evidence>
<evidence type="ECO:0000313" key="2">
    <source>
        <dbReference type="EMBL" id="RDD63829.1"/>
    </source>
</evidence>
<keyword evidence="3" id="KW-1185">Reference proteome</keyword>
<evidence type="ECO:0000313" key="3">
    <source>
        <dbReference type="Proteomes" id="UP000253941"/>
    </source>
</evidence>
<dbReference type="RefSeq" id="WP_114580342.1">
    <property type="nucleotide sequence ID" value="NZ_QPMH01000001.1"/>
</dbReference>
<organism evidence="2 3">
    <name type="scientific">Ferruginivarius sediminum</name>
    <dbReference type="NCBI Taxonomy" id="2661937"/>
    <lineage>
        <taxon>Bacteria</taxon>
        <taxon>Pseudomonadati</taxon>
        <taxon>Pseudomonadota</taxon>
        <taxon>Alphaproteobacteria</taxon>
        <taxon>Rhodospirillales</taxon>
        <taxon>Rhodospirillaceae</taxon>
        <taxon>Ferruginivarius</taxon>
    </lineage>
</organism>
<dbReference type="Proteomes" id="UP000253941">
    <property type="component" value="Unassembled WGS sequence"/>
</dbReference>
<dbReference type="AlphaFoldDB" id="A0A369TEQ7"/>